<protein>
    <submittedName>
        <fullName evidence="1">Uncharacterized protein</fullName>
    </submittedName>
</protein>
<dbReference type="EMBL" id="BIFH01000018">
    <property type="protein sequence ID" value="GCD95816.1"/>
    <property type="molecule type" value="Genomic_DNA"/>
</dbReference>
<sequence>MGHENGFRSGSGRGVAIDTATGWVDMDALAAAEPDARPTDEEKAALQLRLTAARGPAPPVGFWAHVIATAVREPRTDRPPNPGR</sequence>
<dbReference type="AlphaFoldDB" id="A0A401YMI9"/>
<proteinExistence type="predicted"/>
<evidence type="ECO:0000313" key="2">
    <source>
        <dbReference type="Proteomes" id="UP000286931"/>
    </source>
</evidence>
<gene>
    <name evidence="1" type="ORF">EHYA_03499</name>
</gene>
<keyword evidence="2" id="KW-1185">Reference proteome</keyword>
<comment type="caution">
    <text evidence="1">The sequence shown here is derived from an EMBL/GenBank/DDBJ whole genome shotgun (WGS) entry which is preliminary data.</text>
</comment>
<dbReference type="RefSeq" id="WP_126637898.1">
    <property type="nucleotide sequence ID" value="NZ_BIFH01000018.1"/>
</dbReference>
<evidence type="ECO:0000313" key="1">
    <source>
        <dbReference type="EMBL" id="GCD95816.1"/>
    </source>
</evidence>
<reference evidence="1 2" key="1">
    <citation type="submission" date="2018-12" db="EMBL/GenBank/DDBJ databases">
        <title>Draft genome sequence of Embleya hyalina NBRC 13850T.</title>
        <authorList>
            <person name="Komaki H."/>
            <person name="Hosoyama A."/>
            <person name="Kimura A."/>
            <person name="Ichikawa N."/>
            <person name="Tamura T."/>
        </authorList>
    </citation>
    <scope>NUCLEOTIDE SEQUENCE [LARGE SCALE GENOMIC DNA]</scope>
    <source>
        <strain evidence="1 2">NBRC 13850</strain>
    </source>
</reference>
<accession>A0A401YMI9</accession>
<name>A0A401YMI9_9ACTN</name>
<dbReference type="Proteomes" id="UP000286931">
    <property type="component" value="Unassembled WGS sequence"/>
</dbReference>
<organism evidence="1 2">
    <name type="scientific">Embleya hyalina</name>
    <dbReference type="NCBI Taxonomy" id="516124"/>
    <lineage>
        <taxon>Bacteria</taxon>
        <taxon>Bacillati</taxon>
        <taxon>Actinomycetota</taxon>
        <taxon>Actinomycetes</taxon>
        <taxon>Kitasatosporales</taxon>
        <taxon>Streptomycetaceae</taxon>
        <taxon>Embleya</taxon>
    </lineage>
</organism>